<proteinExistence type="inferred from homology"/>
<feature type="transmembrane region" description="Helical" evidence="6">
    <location>
        <begin position="26"/>
        <end position="46"/>
    </location>
</feature>
<evidence type="ECO:0000313" key="8">
    <source>
        <dbReference type="EMBL" id="MBM7570495.1"/>
    </source>
</evidence>
<evidence type="ECO:0000313" key="9">
    <source>
        <dbReference type="Proteomes" id="UP001296943"/>
    </source>
</evidence>
<accession>A0ABS2MXS8</accession>
<keyword evidence="4 6" id="KW-1133">Transmembrane helix</keyword>
<sequence length="213" mass="23433">MEVLMDYIEFWQERYPSILEYTWQHLFVSLVSVILGAVLAIPLGIYLTRIKSKAIKNITFNVTNIFQTIPTIALLALMIPLLGIGMKPAIVALFLYSLLPLLRNTFAGIQSVDPEVIESAKGIGYSPIQRLMQIEIPLAFPYIMSGLRITTVYIISWATIAAVIGAGGLGGMVIAGLGFNDKFLIFTGTIMAVIMALIADFLMGILEKKVAYK</sequence>
<dbReference type="PANTHER" id="PTHR30177">
    <property type="entry name" value="GLYCINE BETAINE/L-PROLINE TRANSPORT SYSTEM PERMEASE PROTEIN PROW"/>
    <property type="match status" value="1"/>
</dbReference>
<dbReference type="InterPro" id="IPR000515">
    <property type="entry name" value="MetI-like"/>
</dbReference>
<dbReference type="Gene3D" id="1.10.3720.10">
    <property type="entry name" value="MetI-like"/>
    <property type="match status" value="1"/>
</dbReference>
<keyword evidence="3 6" id="KW-0812">Transmembrane</keyword>
<name>A0ABS2MXS8_9BACI</name>
<evidence type="ECO:0000256" key="2">
    <source>
        <dbReference type="ARBA" id="ARBA00022448"/>
    </source>
</evidence>
<feature type="transmembrane region" description="Helical" evidence="6">
    <location>
        <begin position="58"/>
        <end position="79"/>
    </location>
</feature>
<evidence type="ECO:0000259" key="7">
    <source>
        <dbReference type="PROSITE" id="PS50928"/>
    </source>
</evidence>
<dbReference type="PANTHER" id="PTHR30177:SF28">
    <property type="entry name" value="CHOLINE TRANSPORT SYSTEM PERMEASE PROTEIN OPUBB"/>
    <property type="match status" value="1"/>
</dbReference>
<dbReference type="Pfam" id="PF00528">
    <property type="entry name" value="BPD_transp_1"/>
    <property type="match status" value="1"/>
</dbReference>
<feature type="transmembrane region" description="Helical" evidence="6">
    <location>
        <begin position="85"/>
        <end position="102"/>
    </location>
</feature>
<feature type="transmembrane region" description="Helical" evidence="6">
    <location>
        <begin position="183"/>
        <end position="206"/>
    </location>
</feature>
<evidence type="ECO:0000256" key="6">
    <source>
        <dbReference type="RuleBase" id="RU363032"/>
    </source>
</evidence>
<dbReference type="PROSITE" id="PS50928">
    <property type="entry name" value="ABC_TM1"/>
    <property type="match status" value="1"/>
</dbReference>
<dbReference type="Proteomes" id="UP001296943">
    <property type="component" value="Unassembled WGS sequence"/>
</dbReference>
<evidence type="ECO:0000256" key="3">
    <source>
        <dbReference type="ARBA" id="ARBA00022692"/>
    </source>
</evidence>
<dbReference type="CDD" id="cd06261">
    <property type="entry name" value="TM_PBP2"/>
    <property type="match status" value="1"/>
</dbReference>
<evidence type="ECO:0000256" key="4">
    <source>
        <dbReference type="ARBA" id="ARBA00022989"/>
    </source>
</evidence>
<protein>
    <submittedName>
        <fullName evidence="8">Osmoprotectant transport system permease protein</fullName>
    </submittedName>
</protein>
<dbReference type="InterPro" id="IPR035906">
    <property type="entry name" value="MetI-like_sf"/>
</dbReference>
<organism evidence="8 9">
    <name type="scientific">Aquibacillus albus</name>
    <dbReference type="NCBI Taxonomy" id="1168171"/>
    <lineage>
        <taxon>Bacteria</taxon>
        <taxon>Bacillati</taxon>
        <taxon>Bacillota</taxon>
        <taxon>Bacilli</taxon>
        <taxon>Bacillales</taxon>
        <taxon>Bacillaceae</taxon>
        <taxon>Aquibacillus</taxon>
    </lineage>
</organism>
<keyword evidence="2 6" id="KW-0813">Transport</keyword>
<comment type="similarity">
    <text evidence="6">Belongs to the binding-protein-dependent transport system permease family.</text>
</comment>
<feature type="domain" description="ABC transmembrane type-1" evidence="7">
    <location>
        <begin position="22"/>
        <end position="203"/>
    </location>
</feature>
<reference evidence="8 9" key="1">
    <citation type="submission" date="2021-01" db="EMBL/GenBank/DDBJ databases">
        <title>Genomic Encyclopedia of Type Strains, Phase IV (KMG-IV): sequencing the most valuable type-strain genomes for metagenomic binning, comparative biology and taxonomic classification.</title>
        <authorList>
            <person name="Goeker M."/>
        </authorList>
    </citation>
    <scope>NUCLEOTIDE SEQUENCE [LARGE SCALE GENOMIC DNA]</scope>
    <source>
        <strain evidence="8 9">DSM 23711</strain>
    </source>
</reference>
<comment type="caution">
    <text evidence="8">The sequence shown here is derived from an EMBL/GenBank/DDBJ whole genome shotgun (WGS) entry which is preliminary data.</text>
</comment>
<evidence type="ECO:0000256" key="1">
    <source>
        <dbReference type="ARBA" id="ARBA00004141"/>
    </source>
</evidence>
<keyword evidence="5 6" id="KW-0472">Membrane</keyword>
<comment type="subcellular location">
    <subcellularLocation>
        <location evidence="6">Cell membrane</location>
        <topology evidence="6">Multi-pass membrane protein</topology>
    </subcellularLocation>
    <subcellularLocation>
        <location evidence="1">Membrane</location>
        <topology evidence="1">Multi-pass membrane protein</topology>
    </subcellularLocation>
</comment>
<evidence type="ECO:0000256" key="5">
    <source>
        <dbReference type="ARBA" id="ARBA00023136"/>
    </source>
</evidence>
<dbReference type="EMBL" id="JAFBDR010000003">
    <property type="protein sequence ID" value="MBM7570495.1"/>
    <property type="molecule type" value="Genomic_DNA"/>
</dbReference>
<dbReference type="RefSeq" id="WP_204497899.1">
    <property type="nucleotide sequence ID" value="NZ_JAFBDR010000003.1"/>
</dbReference>
<feature type="transmembrane region" description="Helical" evidence="6">
    <location>
        <begin position="152"/>
        <end position="177"/>
    </location>
</feature>
<gene>
    <name evidence="8" type="ORF">JOC48_000973</name>
</gene>
<dbReference type="InterPro" id="IPR051204">
    <property type="entry name" value="ABC_transp_perm/SBD"/>
</dbReference>
<keyword evidence="9" id="KW-1185">Reference proteome</keyword>
<dbReference type="SUPFAM" id="SSF161098">
    <property type="entry name" value="MetI-like"/>
    <property type="match status" value="1"/>
</dbReference>